<dbReference type="Pfam" id="PF00023">
    <property type="entry name" value="Ank"/>
    <property type="match status" value="1"/>
</dbReference>
<evidence type="ECO:0000256" key="2">
    <source>
        <dbReference type="ARBA" id="ARBA00023043"/>
    </source>
</evidence>
<gene>
    <name evidence="5" type="ORF">C8A05DRAFT_46589</name>
</gene>
<accession>A0AAN6MG41</accession>
<dbReference type="SMART" id="SM00248">
    <property type="entry name" value="ANK"/>
    <property type="match status" value="7"/>
</dbReference>
<dbReference type="EMBL" id="MU855804">
    <property type="protein sequence ID" value="KAK3899303.1"/>
    <property type="molecule type" value="Genomic_DNA"/>
</dbReference>
<reference evidence="5" key="2">
    <citation type="submission" date="2023-05" db="EMBL/GenBank/DDBJ databases">
        <authorList>
            <consortium name="Lawrence Berkeley National Laboratory"/>
            <person name="Steindorff A."/>
            <person name="Hensen N."/>
            <person name="Bonometti L."/>
            <person name="Westerberg I."/>
            <person name="Brannstrom I.O."/>
            <person name="Guillou S."/>
            <person name="Cros-Aarteil S."/>
            <person name="Calhoun S."/>
            <person name="Haridas S."/>
            <person name="Kuo A."/>
            <person name="Mondo S."/>
            <person name="Pangilinan J."/>
            <person name="Riley R."/>
            <person name="Labutti K."/>
            <person name="Andreopoulos B."/>
            <person name="Lipzen A."/>
            <person name="Chen C."/>
            <person name="Yanf M."/>
            <person name="Daum C."/>
            <person name="Ng V."/>
            <person name="Clum A."/>
            <person name="Ohm R."/>
            <person name="Martin F."/>
            <person name="Silar P."/>
            <person name="Natvig D."/>
            <person name="Lalanne C."/>
            <person name="Gautier V."/>
            <person name="Ament-Velasquez S.L."/>
            <person name="Kruys A."/>
            <person name="Hutchinson M.I."/>
            <person name="Powell A.J."/>
            <person name="Barry K."/>
            <person name="Miller A.N."/>
            <person name="Grigoriev I.V."/>
            <person name="Debuchy R."/>
            <person name="Gladieux P."/>
            <person name="Thoren M.H."/>
            <person name="Johannesson H."/>
        </authorList>
    </citation>
    <scope>NUCLEOTIDE SEQUENCE</scope>
    <source>
        <strain evidence="5">CBS 103.79</strain>
    </source>
</reference>
<evidence type="ECO:0000256" key="3">
    <source>
        <dbReference type="PROSITE-ProRule" id="PRU00023"/>
    </source>
</evidence>
<dbReference type="PROSITE" id="PS50088">
    <property type="entry name" value="ANK_REPEAT"/>
    <property type="match status" value="3"/>
</dbReference>
<proteinExistence type="predicted"/>
<keyword evidence="2 3" id="KW-0040">ANK repeat</keyword>
<reference evidence="5" key="1">
    <citation type="journal article" date="2023" name="Mol. Phylogenet. Evol.">
        <title>Genome-scale phylogeny and comparative genomics of the fungal order Sordariales.</title>
        <authorList>
            <person name="Hensen N."/>
            <person name="Bonometti L."/>
            <person name="Westerberg I."/>
            <person name="Brannstrom I.O."/>
            <person name="Guillou S."/>
            <person name="Cros-Aarteil S."/>
            <person name="Calhoun S."/>
            <person name="Haridas S."/>
            <person name="Kuo A."/>
            <person name="Mondo S."/>
            <person name="Pangilinan J."/>
            <person name="Riley R."/>
            <person name="LaButti K."/>
            <person name="Andreopoulos B."/>
            <person name="Lipzen A."/>
            <person name="Chen C."/>
            <person name="Yan M."/>
            <person name="Daum C."/>
            <person name="Ng V."/>
            <person name="Clum A."/>
            <person name="Steindorff A."/>
            <person name="Ohm R.A."/>
            <person name="Martin F."/>
            <person name="Silar P."/>
            <person name="Natvig D.O."/>
            <person name="Lalanne C."/>
            <person name="Gautier V."/>
            <person name="Ament-Velasquez S.L."/>
            <person name="Kruys A."/>
            <person name="Hutchinson M.I."/>
            <person name="Powell A.J."/>
            <person name="Barry K."/>
            <person name="Miller A.N."/>
            <person name="Grigoriev I.V."/>
            <person name="Debuchy R."/>
            <person name="Gladieux P."/>
            <person name="Hiltunen Thoren M."/>
            <person name="Johannesson H."/>
        </authorList>
    </citation>
    <scope>NUCLEOTIDE SEQUENCE</scope>
    <source>
        <strain evidence="5">CBS 103.79</strain>
    </source>
</reference>
<dbReference type="PANTHER" id="PTHR24189:SF50">
    <property type="entry name" value="ANKYRIN REPEAT AND SOCS BOX PROTEIN 2"/>
    <property type="match status" value="1"/>
</dbReference>
<feature type="repeat" description="ANK" evidence="3">
    <location>
        <begin position="459"/>
        <end position="491"/>
    </location>
</feature>
<keyword evidence="1" id="KW-0677">Repeat</keyword>
<evidence type="ECO:0000256" key="1">
    <source>
        <dbReference type="ARBA" id="ARBA00022737"/>
    </source>
</evidence>
<dbReference type="PANTHER" id="PTHR24189">
    <property type="entry name" value="MYOTROPHIN"/>
    <property type="match status" value="1"/>
</dbReference>
<dbReference type="Gene3D" id="1.25.40.20">
    <property type="entry name" value="Ankyrin repeat-containing domain"/>
    <property type="match status" value="3"/>
</dbReference>
<dbReference type="InterPro" id="IPR002110">
    <property type="entry name" value="Ankyrin_rpt"/>
</dbReference>
<dbReference type="GO" id="GO:0005634">
    <property type="term" value="C:nucleus"/>
    <property type="evidence" value="ECO:0007669"/>
    <property type="project" value="TreeGrafter"/>
</dbReference>
<dbReference type="Proteomes" id="UP001303889">
    <property type="component" value="Unassembled WGS sequence"/>
</dbReference>
<feature type="region of interest" description="Disordered" evidence="4">
    <location>
        <begin position="640"/>
        <end position="689"/>
    </location>
</feature>
<dbReference type="SUPFAM" id="SSF48403">
    <property type="entry name" value="Ankyrin repeat"/>
    <property type="match status" value="2"/>
</dbReference>
<dbReference type="Pfam" id="PF12796">
    <property type="entry name" value="Ank_2"/>
    <property type="match status" value="2"/>
</dbReference>
<evidence type="ECO:0000313" key="5">
    <source>
        <dbReference type="EMBL" id="KAK3899303.1"/>
    </source>
</evidence>
<protein>
    <submittedName>
        <fullName evidence="5">Ankyrin</fullName>
    </submittedName>
</protein>
<keyword evidence="6" id="KW-1185">Reference proteome</keyword>
<dbReference type="AlphaFoldDB" id="A0AAN6MG41"/>
<comment type="caution">
    <text evidence="5">The sequence shown here is derived from an EMBL/GenBank/DDBJ whole genome shotgun (WGS) entry which is preliminary data.</text>
</comment>
<name>A0AAN6MG41_9PEZI</name>
<feature type="region of interest" description="Disordered" evidence="4">
    <location>
        <begin position="28"/>
        <end position="49"/>
    </location>
</feature>
<feature type="repeat" description="ANK" evidence="3">
    <location>
        <begin position="233"/>
        <end position="265"/>
    </location>
</feature>
<feature type="repeat" description="ANK" evidence="3">
    <location>
        <begin position="548"/>
        <end position="580"/>
    </location>
</feature>
<dbReference type="PROSITE" id="PS50297">
    <property type="entry name" value="ANK_REP_REGION"/>
    <property type="match status" value="3"/>
</dbReference>
<evidence type="ECO:0000313" key="6">
    <source>
        <dbReference type="Proteomes" id="UP001303889"/>
    </source>
</evidence>
<dbReference type="GO" id="GO:0005737">
    <property type="term" value="C:cytoplasm"/>
    <property type="evidence" value="ECO:0007669"/>
    <property type="project" value="TreeGrafter"/>
</dbReference>
<dbReference type="InterPro" id="IPR036770">
    <property type="entry name" value="Ankyrin_rpt-contain_sf"/>
</dbReference>
<dbReference type="InterPro" id="IPR050745">
    <property type="entry name" value="Multifunctional_regulatory"/>
</dbReference>
<sequence length="689" mass="73780">MYTSNDLLDEGLMFLSIQYVKNTVLPDDVFEPGQTKPRPVKKSLNKPAERGTPRAALVGALFNEDVERCRQLLDAHPELVNIPLQHQAHGRVPEDDSAWCFTYREAYQGVTPVVFASLVPRFREPHLDSRALSPSGLAIMELLVERGAALEGRPGADGWTPYLLTEICRDYDSPEALSLLASIGADIHTTQLDDYQRPLLQVAAGRGAIGAIGFLLDRGVPMNYTSGYDGCHINGTPLHSAAANGRHQAVKLLLSREALSDMEKMDWESCTPLLCAARGSFSPDDYISPLRDLDQEETIRLLVNAGADLAVSDRRDLRWSPGCGGRDPFPDSPLGHLSSWGGAGIIRYLAGKGCDIYQRRSYPKDGSFPIGVGGDKPSWILGADPDATDEYGRQPLHWAAIGRCLELSPKSRRISYTWSGLRAESQSSTLSVRLAALESAISHLVAYNNNASIGRQDAFGRTPLHYAASLKLVGAVVLLVEKGADPGLPDNEGRTALHHLVDPLFDHDYRIRDPIDGDLEDEPLGAALAAQLNGGGGAADMINHADNTGRAALHVAARAASDTAVALLLSLGADPNLHDGDGSTSLHLAARPADWLLLGAGADATVRDAQGRTAAEIENAVSQKLRQGREEYLEDLARPRPEFGRGRGRGRGFGRGWPTAPAPAPAPAPASREDGGVDVSAGAGHGRGG</sequence>
<organism evidence="5 6">
    <name type="scientific">Staphylotrichum tortipilum</name>
    <dbReference type="NCBI Taxonomy" id="2831512"/>
    <lineage>
        <taxon>Eukaryota</taxon>
        <taxon>Fungi</taxon>
        <taxon>Dikarya</taxon>
        <taxon>Ascomycota</taxon>
        <taxon>Pezizomycotina</taxon>
        <taxon>Sordariomycetes</taxon>
        <taxon>Sordariomycetidae</taxon>
        <taxon>Sordariales</taxon>
        <taxon>Chaetomiaceae</taxon>
        <taxon>Staphylotrichum</taxon>
    </lineage>
</organism>
<evidence type="ECO:0000256" key="4">
    <source>
        <dbReference type="SAM" id="MobiDB-lite"/>
    </source>
</evidence>